<dbReference type="RefSeq" id="WP_186904194.1">
    <property type="nucleotide sequence ID" value="NZ_JACOGD010000006.1"/>
</dbReference>
<proteinExistence type="predicted"/>
<gene>
    <name evidence="2" type="ORF">H8K43_12760</name>
</gene>
<accession>A0ABR7A6N7</accession>
<feature type="domain" description="Solute-binding protein family 3/N-terminal" evidence="1">
    <location>
        <begin position="37"/>
        <end position="260"/>
    </location>
</feature>
<sequence length="260" mass="30026">MSSIYNQPMGIFFTTSLISRFLLIALLGVSCHAQTAELTIVTEHLPPLSYEEHGVVTGYSTEIVNAILRNANLQAPIQVLPWARAYQLAQTQANTLIFSMTRTKEREQEFVWIGPVSPRQIHLYKLKSRKDIQIRNPDDMRTYKLGLVREMASSKELIKNYAIEDKHIDYAPTVDSNMKKLLLGRVDLIVSQDWSAAYLMKSLGRHPDELESVLLLDNKHQYYLAMQKDSDPVLVQRIRQSFEKVQQSGLMERLRIKYMR</sequence>
<dbReference type="Pfam" id="PF00497">
    <property type="entry name" value="SBP_bac_3"/>
    <property type="match status" value="1"/>
</dbReference>
<evidence type="ECO:0000313" key="3">
    <source>
        <dbReference type="Proteomes" id="UP000654304"/>
    </source>
</evidence>
<dbReference type="PANTHER" id="PTHR38834:SF3">
    <property type="entry name" value="SOLUTE-BINDING PROTEIN FAMILY 3_N-TERMINAL DOMAIN-CONTAINING PROTEIN"/>
    <property type="match status" value="1"/>
</dbReference>
<dbReference type="EMBL" id="JACOGD010000006">
    <property type="protein sequence ID" value="MBC3932552.1"/>
    <property type="molecule type" value="Genomic_DNA"/>
</dbReference>
<dbReference type="Gene3D" id="3.40.190.10">
    <property type="entry name" value="Periplasmic binding protein-like II"/>
    <property type="match status" value="2"/>
</dbReference>
<dbReference type="Proteomes" id="UP000654304">
    <property type="component" value="Unassembled WGS sequence"/>
</dbReference>
<dbReference type="PANTHER" id="PTHR38834">
    <property type="entry name" value="PERIPLASMIC SUBSTRATE BINDING PROTEIN FAMILY 3"/>
    <property type="match status" value="1"/>
</dbReference>
<reference evidence="2 3" key="1">
    <citation type="submission" date="2020-08" db="EMBL/GenBank/DDBJ databases">
        <title>Novel species isolated from subtropical streams in China.</title>
        <authorList>
            <person name="Lu H."/>
        </authorList>
    </citation>
    <scope>NUCLEOTIDE SEQUENCE [LARGE SCALE GENOMIC DNA]</scope>
    <source>
        <strain evidence="2 3">CY22W</strain>
    </source>
</reference>
<name>A0ABR7A6N7_9BURK</name>
<organism evidence="2 3">
    <name type="scientific">Undibacterium curvum</name>
    <dbReference type="NCBI Taxonomy" id="2762294"/>
    <lineage>
        <taxon>Bacteria</taxon>
        <taxon>Pseudomonadati</taxon>
        <taxon>Pseudomonadota</taxon>
        <taxon>Betaproteobacteria</taxon>
        <taxon>Burkholderiales</taxon>
        <taxon>Oxalobacteraceae</taxon>
        <taxon>Undibacterium</taxon>
    </lineage>
</organism>
<dbReference type="SUPFAM" id="SSF53850">
    <property type="entry name" value="Periplasmic binding protein-like II"/>
    <property type="match status" value="1"/>
</dbReference>
<dbReference type="InterPro" id="IPR001638">
    <property type="entry name" value="Solute-binding_3/MltF_N"/>
</dbReference>
<evidence type="ECO:0000313" key="2">
    <source>
        <dbReference type="EMBL" id="MBC3932552.1"/>
    </source>
</evidence>
<comment type="caution">
    <text evidence="2">The sequence shown here is derived from an EMBL/GenBank/DDBJ whole genome shotgun (WGS) entry which is preliminary data.</text>
</comment>
<evidence type="ECO:0000259" key="1">
    <source>
        <dbReference type="SMART" id="SM00062"/>
    </source>
</evidence>
<keyword evidence="3" id="KW-1185">Reference proteome</keyword>
<dbReference type="SMART" id="SM00062">
    <property type="entry name" value="PBPb"/>
    <property type="match status" value="1"/>
</dbReference>
<protein>
    <submittedName>
        <fullName evidence="2">Transporter substrate-binding domain-containing protein</fullName>
    </submittedName>
</protein>